<reference evidence="4" key="1">
    <citation type="journal article" date="2019" name="Int. J. Syst. Evol. Microbiol.">
        <title>The Global Catalogue of Microorganisms (GCM) 10K type strain sequencing project: providing services to taxonomists for standard genome sequencing and annotation.</title>
        <authorList>
            <consortium name="The Broad Institute Genomics Platform"/>
            <consortium name="The Broad Institute Genome Sequencing Center for Infectious Disease"/>
            <person name="Wu L."/>
            <person name="Ma J."/>
        </authorList>
    </citation>
    <scope>NUCLEOTIDE SEQUENCE [LARGE SCALE GENOMIC DNA]</scope>
    <source>
        <strain evidence="4">JCM 17858</strain>
    </source>
</reference>
<dbReference type="RefSeq" id="WP_345067027.1">
    <property type="nucleotide sequence ID" value="NZ_BAABGR010000015.1"/>
</dbReference>
<dbReference type="CDD" id="cd03801">
    <property type="entry name" value="GT4_PimA-like"/>
    <property type="match status" value="1"/>
</dbReference>
<dbReference type="Proteomes" id="UP001500394">
    <property type="component" value="Unassembled WGS sequence"/>
</dbReference>
<sequence>MRILVVHNYYQHKGGEDVVFRQEVEALQQIMPIETLTFQNRKGFAGLLQFALYPWNPFAARKIVRKAKECGADIVHFHNLHYAIGPLAIRHLHKAGFKTIQTLHNHRLLDPSATLFVRNKVFLDTIDRVFPWKSVWQKSLDNSLLKTFWTAWTYYIHHKLNTWKMVDRYLVFSQFMKSLILRSPKNIQEARITVKTNAVEKPSSAALTPREDFFLYIGRLSQEKGVESLLEAFKTYSQQRLVIYGDGPLRAAVELASKQHHNIIYKGFQPKEVLASALASCQALIVPSICLEGMPMTLLEAYALGTPVLASNLGVLSEIVINGKTGLHVEANNPKDLGETVKQFALLDKEEKQFMSDNCLKEYEEKYTLDKNVQQLIQVYKEIIASA</sequence>
<evidence type="ECO:0000259" key="2">
    <source>
        <dbReference type="Pfam" id="PF13439"/>
    </source>
</evidence>
<keyword evidence="4" id="KW-1185">Reference proteome</keyword>
<dbReference type="InterPro" id="IPR028098">
    <property type="entry name" value="Glyco_trans_4-like_N"/>
</dbReference>
<dbReference type="Pfam" id="PF13439">
    <property type="entry name" value="Glyco_transf_4"/>
    <property type="match status" value="1"/>
</dbReference>
<dbReference type="InterPro" id="IPR050194">
    <property type="entry name" value="Glycosyltransferase_grp1"/>
</dbReference>
<feature type="domain" description="Glycosyltransferase subfamily 4-like N-terminal" evidence="2">
    <location>
        <begin position="49"/>
        <end position="199"/>
    </location>
</feature>
<name>A0ABP8R2E1_9SPHI</name>
<dbReference type="SUPFAM" id="SSF53756">
    <property type="entry name" value="UDP-Glycosyltransferase/glycogen phosphorylase"/>
    <property type="match status" value="1"/>
</dbReference>
<accession>A0ABP8R2E1</accession>
<evidence type="ECO:0000259" key="1">
    <source>
        <dbReference type="Pfam" id="PF00534"/>
    </source>
</evidence>
<dbReference type="Pfam" id="PF00534">
    <property type="entry name" value="Glycos_transf_1"/>
    <property type="match status" value="1"/>
</dbReference>
<dbReference type="PANTHER" id="PTHR45947:SF13">
    <property type="entry name" value="TRANSFERASE"/>
    <property type="match status" value="1"/>
</dbReference>
<evidence type="ECO:0000313" key="4">
    <source>
        <dbReference type="Proteomes" id="UP001500394"/>
    </source>
</evidence>
<feature type="domain" description="Glycosyl transferase family 1" evidence="1">
    <location>
        <begin position="209"/>
        <end position="354"/>
    </location>
</feature>
<organism evidence="3 4">
    <name type="scientific">Sphingobacterium thermophilum</name>
    <dbReference type="NCBI Taxonomy" id="768534"/>
    <lineage>
        <taxon>Bacteria</taxon>
        <taxon>Pseudomonadati</taxon>
        <taxon>Bacteroidota</taxon>
        <taxon>Sphingobacteriia</taxon>
        <taxon>Sphingobacteriales</taxon>
        <taxon>Sphingobacteriaceae</taxon>
        <taxon>Sphingobacterium</taxon>
    </lineage>
</organism>
<dbReference type="InterPro" id="IPR001296">
    <property type="entry name" value="Glyco_trans_1"/>
</dbReference>
<proteinExistence type="predicted"/>
<dbReference type="EMBL" id="BAABGR010000015">
    <property type="protein sequence ID" value="GAA4516345.1"/>
    <property type="molecule type" value="Genomic_DNA"/>
</dbReference>
<evidence type="ECO:0000313" key="3">
    <source>
        <dbReference type="EMBL" id="GAA4516345.1"/>
    </source>
</evidence>
<protein>
    <submittedName>
        <fullName evidence="3">Glycosyltransferase family 4 protein</fullName>
    </submittedName>
</protein>
<dbReference type="Gene3D" id="3.40.50.2000">
    <property type="entry name" value="Glycogen Phosphorylase B"/>
    <property type="match status" value="2"/>
</dbReference>
<gene>
    <name evidence="3" type="ORF">GCM10023173_15520</name>
</gene>
<comment type="caution">
    <text evidence="3">The sequence shown here is derived from an EMBL/GenBank/DDBJ whole genome shotgun (WGS) entry which is preliminary data.</text>
</comment>
<dbReference type="PANTHER" id="PTHR45947">
    <property type="entry name" value="SULFOQUINOVOSYL TRANSFERASE SQD2"/>
    <property type="match status" value="1"/>
</dbReference>